<evidence type="ECO:0000256" key="2">
    <source>
        <dbReference type="ARBA" id="ARBA00023125"/>
    </source>
</evidence>
<feature type="domain" description="HTH lacI-type" evidence="4">
    <location>
        <begin position="3"/>
        <end position="57"/>
    </location>
</feature>
<dbReference type="InterPro" id="IPR010982">
    <property type="entry name" value="Lambda_DNA-bd_dom_sf"/>
</dbReference>
<evidence type="ECO:0000313" key="5">
    <source>
        <dbReference type="EMBL" id="PSL21729.1"/>
    </source>
</evidence>
<accession>A0A2P8FJ44</accession>
<gene>
    <name evidence="5" type="ORF">CLV88_101153</name>
</gene>
<dbReference type="OrthoDB" id="9805774at2"/>
<keyword evidence="2" id="KW-0238">DNA-binding</keyword>
<dbReference type="Gene3D" id="1.10.260.40">
    <property type="entry name" value="lambda repressor-like DNA-binding domains"/>
    <property type="match status" value="1"/>
</dbReference>
<protein>
    <submittedName>
        <fullName evidence="5">LacI family transcriptional regulator</fullName>
    </submittedName>
</protein>
<sequence length="342" mass="37251">MRPTTKDLAKEAGVSLATVDRVLNGRPGVRNKTVEAVNAAIEKIGFVRNLSAANLAKGKQYRFRFMLPAHGDQFLGELRARIDEANQGLGVEGMVLSHQEVSHSDPHLIAETLSQIGPDKVDGVALMAPESPQVRDAALRLKERGVHVVHLISGKQQAGDFDFVGIDNQSAGATAARLLGRFNCRKEGKVVVIAETMNARDSLERRKGFDMVLTRDYPHLSALPSLETYGDPRRTRDVIANVLRNNADVVGVYIMSSEAKPALDALAAESDPQSLIVVAHELTSRTRDALMSGEADALIAQNPGHLVRSAVRLLRAHCDNRSVVKSQEVIRIEILIKENLSV</sequence>
<dbReference type="Pfam" id="PF00356">
    <property type="entry name" value="LacI"/>
    <property type="match status" value="1"/>
</dbReference>
<dbReference type="SMART" id="SM00354">
    <property type="entry name" value="HTH_LACI"/>
    <property type="match status" value="1"/>
</dbReference>
<reference evidence="5 6" key="1">
    <citation type="submission" date="2018-03" db="EMBL/GenBank/DDBJ databases">
        <title>Genomic Encyclopedia of Archaeal and Bacterial Type Strains, Phase II (KMG-II): from individual species to whole genera.</title>
        <authorList>
            <person name="Goeker M."/>
        </authorList>
    </citation>
    <scope>NUCLEOTIDE SEQUENCE [LARGE SCALE GENOMIC DNA]</scope>
    <source>
        <strain evidence="5 6">DSM 100673</strain>
    </source>
</reference>
<dbReference type="CDD" id="cd01392">
    <property type="entry name" value="HTH_LacI"/>
    <property type="match status" value="1"/>
</dbReference>
<dbReference type="InterPro" id="IPR000843">
    <property type="entry name" value="HTH_LacI"/>
</dbReference>
<name>A0A2P8FJ44_9RHOB</name>
<dbReference type="PANTHER" id="PTHR30146">
    <property type="entry name" value="LACI-RELATED TRANSCRIPTIONAL REPRESSOR"/>
    <property type="match status" value="1"/>
</dbReference>
<dbReference type="Proteomes" id="UP000240418">
    <property type="component" value="Unassembled WGS sequence"/>
</dbReference>
<proteinExistence type="predicted"/>
<dbReference type="InterPro" id="IPR028082">
    <property type="entry name" value="Peripla_BP_I"/>
</dbReference>
<dbReference type="CDD" id="cd06307">
    <property type="entry name" value="PBP1_sugar_binding"/>
    <property type="match status" value="1"/>
</dbReference>
<dbReference type="AlphaFoldDB" id="A0A2P8FJ44"/>
<dbReference type="SUPFAM" id="SSF47413">
    <property type="entry name" value="lambda repressor-like DNA-binding domains"/>
    <property type="match status" value="1"/>
</dbReference>
<organism evidence="5 6">
    <name type="scientific">Shimia abyssi</name>
    <dbReference type="NCBI Taxonomy" id="1662395"/>
    <lineage>
        <taxon>Bacteria</taxon>
        <taxon>Pseudomonadati</taxon>
        <taxon>Pseudomonadota</taxon>
        <taxon>Alphaproteobacteria</taxon>
        <taxon>Rhodobacterales</taxon>
        <taxon>Roseobacteraceae</taxon>
    </lineage>
</organism>
<keyword evidence="1" id="KW-0805">Transcription regulation</keyword>
<comment type="caution">
    <text evidence="5">The sequence shown here is derived from an EMBL/GenBank/DDBJ whole genome shotgun (WGS) entry which is preliminary data.</text>
</comment>
<dbReference type="InterPro" id="IPR025997">
    <property type="entry name" value="SBP_2_dom"/>
</dbReference>
<dbReference type="RefSeq" id="WP_106606457.1">
    <property type="nucleotide sequence ID" value="NZ_PYGJ01000001.1"/>
</dbReference>
<evidence type="ECO:0000259" key="4">
    <source>
        <dbReference type="PROSITE" id="PS50932"/>
    </source>
</evidence>
<dbReference type="PANTHER" id="PTHR30146:SF152">
    <property type="entry name" value="TRANSCRIPTIONAL REGULATORY PROTEIN"/>
    <property type="match status" value="1"/>
</dbReference>
<dbReference type="GO" id="GO:0000976">
    <property type="term" value="F:transcription cis-regulatory region binding"/>
    <property type="evidence" value="ECO:0007669"/>
    <property type="project" value="TreeGrafter"/>
</dbReference>
<dbReference type="GO" id="GO:0003700">
    <property type="term" value="F:DNA-binding transcription factor activity"/>
    <property type="evidence" value="ECO:0007669"/>
    <property type="project" value="TreeGrafter"/>
</dbReference>
<dbReference type="EMBL" id="PYGJ01000001">
    <property type="protein sequence ID" value="PSL21729.1"/>
    <property type="molecule type" value="Genomic_DNA"/>
</dbReference>
<keyword evidence="6" id="KW-1185">Reference proteome</keyword>
<evidence type="ECO:0000256" key="3">
    <source>
        <dbReference type="ARBA" id="ARBA00023163"/>
    </source>
</evidence>
<evidence type="ECO:0000256" key="1">
    <source>
        <dbReference type="ARBA" id="ARBA00023015"/>
    </source>
</evidence>
<dbReference type="Gene3D" id="3.40.50.2300">
    <property type="match status" value="2"/>
</dbReference>
<evidence type="ECO:0000313" key="6">
    <source>
        <dbReference type="Proteomes" id="UP000240418"/>
    </source>
</evidence>
<keyword evidence="3" id="KW-0804">Transcription</keyword>
<dbReference type="PROSITE" id="PS50932">
    <property type="entry name" value="HTH_LACI_2"/>
    <property type="match status" value="1"/>
</dbReference>
<dbReference type="SUPFAM" id="SSF53822">
    <property type="entry name" value="Periplasmic binding protein-like I"/>
    <property type="match status" value="1"/>
</dbReference>
<dbReference type="Pfam" id="PF13407">
    <property type="entry name" value="Peripla_BP_4"/>
    <property type="match status" value="1"/>
</dbReference>